<keyword evidence="5" id="KW-0234">DNA repair</keyword>
<dbReference type="Pfam" id="PF00717">
    <property type="entry name" value="Peptidase_S24"/>
    <property type="match status" value="1"/>
</dbReference>
<dbReference type="EMBL" id="QGDO01000002">
    <property type="protein sequence ID" value="PWJ43115.1"/>
    <property type="molecule type" value="Genomic_DNA"/>
</dbReference>
<sequence>MKVSIRVKCFIVIKLFSSIIPAGYPSPSDEFMEEDLRIEEYLIRNQPATFMIRVKGESMHNAGIFDNDLLIVDRSVLAKHNDVILAWLNGEFTVKRFLQTDTDTWLKAENYKFRPRKIDPKKDTFRVWGVITFSIRHHKFHHTI</sequence>
<dbReference type="GO" id="GO:0009432">
    <property type="term" value="P:SOS response"/>
    <property type="evidence" value="ECO:0007669"/>
    <property type="project" value="UniProtKB-KW"/>
</dbReference>
<reference evidence="9 10" key="1">
    <citation type="submission" date="2018-03" db="EMBL/GenBank/DDBJ databases">
        <title>Genomic Encyclopedia of Archaeal and Bacterial Type Strains, Phase II (KMG-II): from individual species to whole genera.</title>
        <authorList>
            <person name="Goeker M."/>
        </authorList>
    </citation>
    <scope>NUCLEOTIDE SEQUENCE [LARGE SCALE GENOMIC DNA]</scope>
    <source>
        <strain evidence="9 10">DSM 28229</strain>
    </source>
</reference>
<dbReference type="InterPro" id="IPR039418">
    <property type="entry name" value="LexA-like"/>
</dbReference>
<organism evidence="9 10">
    <name type="scientific">Sediminitomix flava</name>
    <dbReference type="NCBI Taxonomy" id="379075"/>
    <lineage>
        <taxon>Bacteria</taxon>
        <taxon>Pseudomonadati</taxon>
        <taxon>Bacteroidota</taxon>
        <taxon>Cytophagia</taxon>
        <taxon>Cytophagales</taxon>
        <taxon>Flammeovirgaceae</taxon>
        <taxon>Sediminitomix</taxon>
    </lineage>
</organism>
<dbReference type="NCBIfam" id="NF007621">
    <property type="entry name" value="PRK10276.1"/>
    <property type="match status" value="1"/>
</dbReference>
<keyword evidence="10" id="KW-1185">Reference proteome</keyword>
<evidence type="ECO:0000313" key="9">
    <source>
        <dbReference type="EMBL" id="PWJ43115.1"/>
    </source>
</evidence>
<dbReference type="Gene3D" id="2.10.109.10">
    <property type="entry name" value="Umud Fragment, subunit A"/>
    <property type="match status" value="1"/>
</dbReference>
<dbReference type="InterPro" id="IPR036286">
    <property type="entry name" value="LexA/Signal_pep-like_sf"/>
</dbReference>
<comment type="similarity">
    <text evidence="1 7">Belongs to the peptidase S24 family.</text>
</comment>
<evidence type="ECO:0000256" key="6">
    <source>
        <dbReference type="ARBA" id="ARBA00023236"/>
    </source>
</evidence>
<dbReference type="GO" id="GO:0006355">
    <property type="term" value="P:regulation of DNA-templated transcription"/>
    <property type="evidence" value="ECO:0007669"/>
    <property type="project" value="InterPro"/>
</dbReference>
<name>A0A315ZC17_SEDFL</name>
<dbReference type="InterPro" id="IPR050077">
    <property type="entry name" value="LexA_repressor"/>
</dbReference>
<dbReference type="PANTHER" id="PTHR33516:SF2">
    <property type="entry name" value="LEXA REPRESSOR-RELATED"/>
    <property type="match status" value="1"/>
</dbReference>
<keyword evidence="4 7" id="KW-0068">Autocatalytic cleavage</keyword>
<protein>
    <submittedName>
        <fullName evidence="9">SOS response UmuD protein</fullName>
    </submittedName>
</protein>
<evidence type="ECO:0000259" key="8">
    <source>
        <dbReference type="Pfam" id="PF00717"/>
    </source>
</evidence>
<evidence type="ECO:0000313" key="10">
    <source>
        <dbReference type="Proteomes" id="UP000245535"/>
    </source>
</evidence>
<proteinExistence type="inferred from homology"/>
<dbReference type="InterPro" id="IPR006197">
    <property type="entry name" value="Peptidase_S24_LexA"/>
</dbReference>
<dbReference type="GO" id="GO:0003677">
    <property type="term" value="F:DNA binding"/>
    <property type="evidence" value="ECO:0007669"/>
    <property type="project" value="InterPro"/>
</dbReference>
<dbReference type="AlphaFoldDB" id="A0A315ZC17"/>
<evidence type="ECO:0000256" key="7">
    <source>
        <dbReference type="RuleBase" id="RU003991"/>
    </source>
</evidence>
<evidence type="ECO:0000256" key="3">
    <source>
        <dbReference type="ARBA" id="ARBA00022801"/>
    </source>
</evidence>
<evidence type="ECO:0000256" key="2">
    <source>
        <dbReference type="ARBA" id="ARBA00022763"/>
    </source>
</evidence>
<dbReference type="PRINTS" id="PR00726">
    <property type="entry name" value="LEXASERPTASE"/>
</dbReference>
<keyword evidence="2" id="KW-0227">DNA damage</keyword>
<gene>
    <name evidence="9" type="ORF">BC781_102664</name>
</gene>
<dbReference type="InterPro" id="IPR015927">
    <property type="entry name" value="Peptidase_S24_S26A/B/C"/>
</dbReference>
<evidence type="ECO:0000256" key="5">
    <source>
        <dbReference type="ARBA" id="ARBA00023204"/>
    </source>
</evidence>
<evidence type="ECO:0000256" key="4">
    <source>
        <dbReference type="ARBA" id="ARBA00022813"/>
    </source>
</evidence>
<keyword evidence="3 7" id="KW-0378">Hydrolase</keyword>
<dbReference type="CDD" id="cd06529">
    <property type="entry name" value="S24_LexA-like"/>
    <property type="match status" value="1"/>
</dbReference>
<dbReference type="Proteomes" id="UP000245535">
    <property type="component" value="Unassembled WGS sequence"/>
</dbReference>
<evidence type="ECO:0000256" key="1">
    <source>
        <dbReference type="ARBA" id="ARBA00007484"/>
    </source>
</evidence>
<dbReference type="PANTHER" id="PTHR33516">
    <property type="entry name" value="LEXA REPRESSOR"/>
    <property type="match status" value="1"/>
</dbReference>
<feature type="domain" description="Peptidase S24/S26A/S26B/S26C" evidence="8">
    <location>
        <begin position="19"/>
        <end position="131"/>
    </location>
</feature>
<dbReference type="GO" id="GO:0016787">
    <property type="term" value="F:hydrolase activity"/>
    <property type="evidence" value="ECO:0007669"/>
    <property type="project" value="UniProtKB-KW"/>
</dbReference>
<dbReference type="GO" id="GO:0006281">
    <property type="term" value="P:DNA repair"/>
    <property type="evidence" value="ECO:0007669"/>
    <property type="project" value="UniProtKB-KW"/>
</dbReference>
<dbReference type="SUPFAM" id="SSF51306">
    <property type="entry name" value="LexA/Signal peptidase"/>
    <property type="match status" value="1"/>
</dbReference>
<comment type="caution">
    <text evidence="9">The sequence shown here is derived from an EMBL/GenBank/DDBJ whole genome shotgun (WGS) entry which is preliminary data.</text>
</comment>
<accession>A0A315ZC17</accession>
<keyword evidence="6" id="KW-0742">SOS response</keyword>